<evidence type="ECO:0000313" key="3">
    <source>
        <dbReference type="Proteomes" id="UP001597212"/>
    </source>
</evidence>
<dbReference type="PANTHER" id="PTHR30283">
    <property type="entry name" value="PEROXIDE STRESS RESPONSE PROTEIN YAAA"/>
    <property type="match status" value="1"/>
</dbReference>
<dbReference type="RefSeq" id="WP_125757371.1">
    <property type="nucleotide sequence ID" value="NZ_JBHTOK010000011.1"/>
</dbReference>
<proteinExistence type="inferred from homology"/>
<dbReference type="NCBIfam" id="NF002543">
    <property type="entry name" value="PRK02101.1-4"/>
    <property type="match status" value="1"/>
</dbReference>
<sequence>MQLIIAPAKKMQVDQESFKPTAWPRYIDQAQALLAALQRLSYDQAKALWRCSDQLAKPNYTWLSHMDLRRAVTPAVMSYVGIQYQSMAPGLLTEAGLRYLSEHLRILSGFYGVLRPFDAIVPYRLELGSGFAVGRATNLYEFWGDRLYQALDWRAPVVNLASNEYAKAITPYLKPTDRLVTVVFGTLKDGKIKTRATYAKQARGAMVRYAAEHQVDTPAALTQFDDPRYSYASAYSTPKRLVFLSREMHR</sequence>
<dbReference type="Proteomes" id="UP001597212">
    <property type="component" value="Unassembled WGS sequence"/>
</dbReference>
<keyword evidence="3" id="KW-1185">Reference proteome</keyword>
<gene>
    <name evidence="2" type="primary">yaaA</name>
    <name evidence="2" type="ORF">ACFQ5K_02760</name>
</gene>
<comment type="caution">
    <text evidence="2">The sequence shown here is derived from an EMBL/GenBank/DDBJ whole genome shotgun (WGS) entry which is preliminary data.</text>
</comment>
<protein>
    <recommendedName>
        <fullName evidence="1">UPF0246 protein ACFQ5K_02760</fullName>
    </recommendedName>
</protein>
<dbReference type="EMBL" id="JBHTOK010000011">
    <property type="protein sequence ID" value="MFD1440310.1"/>
    <property type="molecule type" value="Genomic_DNA"/>
</dbReference>
<dbReference type="InterPro" id="IPR005583">
    <property type="entry name" value="YaaA"/>
</dbReference>
<evidence type="ECO:0000256" key="1">
    <source>
        <dbReference type="HAMAP-Rule" id="MF_00652"/>
    </source>
</evidence>
<comment type="similarity">
    <text evidence="1">Belongs to the UPF0246 family.</text>
</comment>
<reference evidence="3" key="1">
    <citation type="journal article" date="2019" name="Int. J. Syst. Evol. Microbiol.">
        <title>The Global Catalogue of Microorganisms (GCM) 10K type strain sequencing project: providing services to taxonomists for standard genome sequencing and annotation.</title>
        <authorList>
            <consortium name="The Broad Institute Genomics Platform"/>
            <consortium name="The Broad Institute Genome Sequencing Center for Infectious Disease"/>
            <person name="Wu L."/>
            <person name="Ma J."/>
        </authorList>
    </citation>
    <scope>NUCLEOTIDE SEQUENCE [LARGE SCALE GENOMIC DNA]</scope>
    <source>
        <strain evidence="3">CCM 8912</strain>
    </source>
</reference>
<evidence type="ECO:0000313" key="2">
    <source>
        <dbReference type="EMBL" id="MFD1440310.1"/>
    </source>
</evidence>
<dbReference type="HAMAP" id="MF_00652">
    <property type="entry name" value="UPF0246"/>
    <property type="match status" value="1"/>
</dbReference>
<dbReference type="Pfam" id="PF03883">
    <property type="entry name" value="H2O2_YaaD"/>
    <property type="match status" value="1"/>
</dbReference>
<dbReference type="PANTHER" id="PTHR30283:SF4">
    <property type="entry name" value="PEROXIDE STRESS RESISTANCE PROTEIN YAAA"/>
    <property type="match status" value="1"/>
</dbReference>
<accession>A0ABW4CUW4</accession>
<name>A0ABW4CUW4_9LACO</name>
<organism evidence="2 3">
    <name type="scientific">Lacticaseibacillus hegangensis</name>
    <dbReference type="NCBI Taxonomy" id="2486010"/>
    <lineage>
        <taxon>Bacteria</taxon>
        <taxon>Bacillati</taxon>
        <taxon>Bacillota</taxon>
        <taxon>Bacilli</taxon>
        <taxon>Lactobacillales</taxon>
        <taxon>Lactobacillaceae</taxon>
        <taxon>Lacticaseibacillus</taxon>
    </lineage>
</organism>